<feature type="transmembrane region" description="Helical" evidence="1">
    <location>
        <begin position="21"/>
        <end position="41"/>
    </location>
</feature>
<keyword evidence="1" id="KW-0472">Membrane</keyword>
<proteinExistence type="predicted"/>
<keyword evidence="4" id="KW-1185">Reference proteome</keyword>
<feature type="transmembrane region" description="Helical" evidence="1">
    <location>
        <begin position="410"/>
        <end position="431"/>
    </location>
</feature>
<dbReference type="SUPFAM" id="SSF52317">
    <property type="entry name" value="Class I glutamine amidotransferase-like"/>
    <property type="match status" value="1"/>
</dbReference>
<accession>A0A1X7GS99</accession>
<dbReference type="Pfam" id="PF24157">
    <property type="entry name" value="DUF7408"/>
    <property type="match status" value="1"/>
</dbReference>
<dbReference type="Proteomes" id="UP000192940">
    <property type="component" value="Chromosome I"/>
</dbReference>
<gene>
    <name evidence="3" type="ORF">SAMN05661091_1026</name>
</gene>
<dbReference type="AlphaFoldDB" id="A0A1X7GS99"/>
<feature type="domain" description="DUF7408" evidence="2">
    <location>
        <begin position="207"/>
        <end position="326"/>
    </location>
</feature>
<dbReference type="InterPro" id="IPR029062">
    <property type="entry name" value="Class_I_gatase-like"/>
</dbReference>
<organism evidence="3 4">
    <name type="scientific">Paenibacillus uliginis N3/975</name>
    <dbReference type="NCBI Taxonomy" id="1313296"/>
    <lineage>
        <taxon>Bacteria</taxon>
        <taxon>Bacillati</taxon>
        <taxon>Bacillota</taxon>
        <taxon>Bacilli</taxon>
        <taxon>Bacillales</taxon>
        <taxon>Paenibacillaceae</taxon>
        <taxon>Paenibacillus</taxon>
    </lineage>
</organism>
<dbReference type="Gene3D" id="3.40.50.880">
    <property type="match status" value="1"/>
</dbReference>
<evidence type="ECO:0000313" key="4">
    <source>
        <dbReference type="Proteomes" id="UP000192940"/>
    </source>
</evidence>
<feature type="transmembrane region" description="Helical" evidence="1">
    <location>
        <begin position="383"/>
        <end position="403"/>
    </location>
</feature>
<evidence type="ECO:0000259" key="2">
    <source>
        <dbReference type="Pfam" id="PF24157"/>
    </source>
</evidence>
<evidence type="ECO:0000313" key="3">
    <source>
        <dbReference type="EMBL" id="SMF73961.1"/>
    </source>
</evidence>
<reference evidence="4" key="1">
    <citation type="submission" date="2017-04" db="EMBL/GenBank/DDBJ databases">
        <authorList>
            <person name="Varghese N."/>
            <person name="Submissions S."/>
        </authorList>
    </citation>
    <scope>NUCLEOTIDE SEQUENCE [LARGE SCALE GENOMIC DNA]</scope>
    <source>
        <strain evidence="4">N3/975</strain>
    </source>
</reference>
<dbReference type="STRING" id="1313296.SAMN05661091_1026"/>
<dbReference type="RefSeq" id="WP_208918040.1">
    <property type="nucleotide sequence ID" value="NZ_LT840184.1"/>
</dbReference>
<dbReference type="EMBL" id="LT840184">
    <property type="protein sequence ID" value="SMF73961.1"/>
    <property type="molecule type" value="Genomic_DNA"/>
</dbReference>
<sequence length="798" mass="88277">MFRWLSFEGEGNHHLSFYKKLTGIMVLSMVLLFTAVLPYPFQGGTAYADGPEIGIKTELGYKGNIKQDKWNPLKLILTSDRDISGDIVLRVNNTNGMGQEAAYVQHVELPKDTPKEITIGIPGFSYSKDNNEITFYEGSYKNGKPISFSTGKNYIQKSAMMGGLVGVLSDDQDTMNFLSALNGKGSSLIVIPLKEEDISNDSMLLNGLDVLVINNFASDTLSQQKQESITNWVKSGGTLVLSGGAGYAKTAAPFENIAPVKLNGTTTVESLPELQKLGGKPLKLEEEFTISTAEPVKGAVVDSQTSGVPLFASRNVEQGKVWYAAYDVAMEPVSSWGGHSDVWASILRSDLPLSNNVYYGSMIDNLSYVLDYFPSLKMPSFQVLMWLLIIYALIVAPILYYILKKTDKREWAWFLIPLIAIIASGTVYMIGSSDKTEEMAHTINIMELDGKGSAVKSTASAFFTPRSGDYELEFPKNTYLKTQNSNGAFGRGAAENKSYIRVGEEQTKLELKNMPQWSLAKMWAENTVNEETGQLKVDLKLDDKGQLAGKVINETTNDLKEVVLVIGGKAHKMGDIARKSSADVPVSGKSVVKVMAGDLSNILYPFSSNDQYSRQREILSTYSYRRSNTVKDAFIFGWSDDTMTNYKLKGKEVQSDQLNFWTQPVSIDWNQNGTVNIPYGFLVPQVTQSNAPTFYVSPHGVEIAQGTMIAEFPLMSETDAKYSEFSIKGTKLSGGMTMEIWNAADNAWEPIPDNNNVFTVKGNTEKYIVDKRIRFSVTAKDQVMFQMPELSLKGEVIE</sequence>
<keyword evidence="1" id="KW-1133">Transmembrane helix</keyword>
<protein>
    <recommendedName>
        <fullName evidence="2">DUF7408 domain-containing protein</fullName>
    </recommendedName>
</protein>
<evidence type="ECO:0000256" key="1">
    <source>
        <dbReference type="SAM" id="Phobius"/>
    </source>
</evidence>
<name>A0A1X7GS99_9BACL</name>
<keyword evidence="1" id="KW-0812">Transmembrane</keyword>
<dbReference type="InterPro" id="IPR055831">
    <property type="entry name" value="DUF7408"/>
</dbReference>